<dbReference type="KEGG" id="egt:105956187"/>
<dbReference type="Proteomes" id="UP000030748">
    <property type="component" value="Unassembled WGS sequence"/>
</dbReference>
<dbReference type="eggNOG" id="ENOG502QU97">
    <property type="taxonomic scope" value="Eukaryota"/>
</dbReference>
<dbReference type="PANTHER" id="PTHR33623">
    <property type="entry name" value="OS04G0572500 PROTEIN"/>
    <property type="match status" value="1"/>
</dbReference>
<gene>
    <name evidence="2" type="ORF">MIMGU_mgv1a006292mg</name>
</gene>
<keyword evidence="3" id="KW-1185">Reference proteome</keyword>
<evidence type="ECO:0008006" key="4">
    <source>
        <dbReference type="Google" id="ProtNLM"/>
    </source>
</evidence>
<dbReference type="STRING" id="4155.A0A022RJE4"/>
<organism evidence="2 3">
    <name type="scientific">Erythranthe guttata</name>
    <name type="common">Yellow monkey flower</name>
    <name type="synonym">Mimulus guttatus</name>
    <dbReference type="NCBI Taxonomy" id="4155"/>
    <lineage>
        <taxon>Eukaryota</taxon>
        <taxon>Viridiplantae</taxon>
        <taxon>Streptophyta</taxon>
        <taxon>Embryophyta</taxon>
        <taxon>Tracheophyta</taxon>
        <taxon>Spermatophyta</taxon>
        <taxon>Magnoliopsida</taxon>
        <taxon>eudicotyledons</taxon>
        <taxon>Gunneridae</taxon>
        <taxon>Pentapetalae</taxon>
        <taxon>asterids</taxon>
        <taxon>lamiids</taxon>
        <taxon>Lamiales</taxon>
        <taxon>Phrymaceae</taxon>
        <taxon>Erythranthe</taxon>
    </lineage>
</organism>
<dbReference type="AlphaFoldDB" id="A0A022RJE4"/>
<feature type="region of interest" description="Disordered" evidence="1">
    <location>
        <begin position="142"/>
        <end position="162"/>
    </location>
</feature>
<feature type="region of interest" description="Disordered" evidence="1">
    <location>
        <begin position="294"/>
        <end position="324"/>
    </location>
</feature>
<dbReference type="PhylomeDB" id="A0A022RJE4"/>
<evidence type="ECO:0000313" key="2">
    <source>
        <dbReference type="EMBL" id="EYU38995.1"/>
    </source>
</evidence>
<evidence type="ECO:0000256" key="1">
    <source>
        <dbReference type="SAM" id="MobiDB-lite"/>
    </source>
</evidence>
<evidence type="ECO:0000313" key="3">
    <source>
        <dbReference type="Proteomes" id="UP000030748"/>
    </source>
</evidence>
<sequence length="449" mass="51021">MDSRLARTTMPKQLLLKDYLLDDVGSCSSNGFKSFPRRQYCCTAAVRLIHDKHHHKKKYLISNNKPSSSKPSAFLQRVVAAVKRRPIAAAKSPEKKISGGYSFLPRSFSKRSGLIFWRRKPSSDDHDRKEIRRWKSFDQLLKEDAQPSDRSSDRWSGGDLTVSEKCSGGDSYAEVNLNSIQKRNDVVKMVTDNGVGVLNGDVSMDSTTSSADTNSSTTTQQKQWSSDEKEQLSPVSVLDCPFDDEDEVSSSSFQHRLARIEGVKKTLMKKIQRFECLAKLEPVDLATRFALQSDSDNESTSSFTTEDKSMSDIEEQEEEKDENEAEYKALKLLHQMPPNYDNLKLINNAEKLLLDFFRERIGSGQCTSLEEELLEEAQNWTNDKMPRGVFLEWGVQKNRQAYIEDMEKCGEWKTLDQENGDVALELDDEVFDALLNEVLLEFEGGFVVV</sequence>
<name>A0A022RJE4_ERYGU</name>
<dbReference type="OrthoDB" id="668456at2759"/>
<feature type="compositionally biased region" description="Polar residues" evidence="1">
    <location>
        <begin position="294"/>
        <end position="304"/>
    </location>
</feature>
<feature type="compositionally biased region" description="Acidic residues" evidence="1">
    <location>
        <begin position="312"/>
        <end position="324"/>
    </location>
</feature>
<protein>
    <recommendedName>
        <fullName evidence="4">DUF4378 domain-containing protein</fullName>
    </recommendedName>
</protein>
<feature type="compositionally biased region" description="Basic and acidic residues" evidence="1">
    <location>
        <begin position="142"/>
        <end position="153"/>
    </location>
</feature>
<dbReference type="EMBL" id="KI630460">
    <property type="protein sequence ID" value="EYU38995.1"/>
    <property type="molecule type" value="Genomic_DNA"/>
</dbReference>
<accession>A0A022RJE4</accession>
<feature type="region of interest" description="Disordered" evidence="1">
    <location>
        <begin position="200"/>
        <end position="234"/>
    </location>
</feature>
<proteinExistence type="predicted"/>
<dbReference type="OMA" id="PLMIERR"/>
<dbReference type="PANTHER" id="PTHR33623:SF4">
    <property type="entry name" value="DUF4378 DOMAIN-CONTAINING PROTEIN"/>
    <property type="match status" value="1"/>
</dbReference>
<feature type="compositionally biased region" description="Low complexity" evidence="1">
    <location>
        <begin position="201"/>
        <end position="224"/>
    </location>
</feature>
<reference evidence="2 3" key="1">
    <citation type="journal article" date="2013" name="Proc. Natl. Acad. Sci. U.S.A.">
        <title>Fine-scale variation in meiotic recombination in Mimulus inferred from population shotgun sequencing.</title>
        <authorList>
            <person name="Hellsten U."/>
            <person name="Wright K.M."/>
            <person name="Jenkins J."/>
            <person name="Shu S."/>
            <person name="Yuan Y."/>
            <person name="Wessler S.R."/>
            <person name="Schmutz J."/>
            <person name="Willis J.H."/>
            <person name="Rokhsar D.S."/>
        </authorList>
    </citation>
    <scope>NUCLEOTIDE SEQUENCE [LARGE SCALE GENOMIC DNA]</scope>
    <source>
        <strain evidence="3">cv. DUN x IM62</strain>
    </source>
</reference>